<feature type="domain" description="DUF6894" evidence="1">
    <location>
        <begin position="2"/>
        <end position="58"/>
    </location>
</feature>
<evidence type="ECO:0000259" key="1">
    <source>
        <dbReference type="Pfam" id="PF21834"/>
    </source>
</evidence>
<organism evidence="2 3">
    <name type="scientific">Sphingomonas changbaiensis NBRC 104936</name>
    <dbReference type="NCBI Taxonomy" id="1219043"/>
    <lineage>
        <taxon>Bacteria</taxon>
        <taxon>Pseudomonadati</taxon>
        <taxon>Pseudomonadota</taxon>
        <taxon>Alphaproteobacteria</taxon>
        <taxon>Sphingomonadales</taxon>
        <taxon>Sphingomonadaceae</taxon>
        <taxon>Sphingomonas</taxon>
    </lineage>
</organism>
<evidence type="ECO:0000313" key="3">
    <source>
        <dbReference type="Proteomes" id="UP000033202"/>
    </source>
</evidence>
<name>A0A0E9MNX6_9SPHN</name>
<dbReference type="STRING" id="1219043.SCH01S_28_01150"/>
<dbReference type="Proteomes" id="UP000033202">
    <property type="component" value="Unassembled WGS sequence"/>
</dbReference>
<dbReference type="InterPro" id="IPR054189">
    <property type="entry name" value="DUF6894"/>
</dbReference>
<dbReference type="AlphaFoldDB" id="A0A0E9MNX6"/>
<comment type="caution">
    <text evidence="2">The sequence shown here is derived from an EMBL/GenBank/DDBJ whole genome shotgun (WGS) entry which is preliminary data.</text>
</comment>
<accession>A0A0E9MNX6</accession>
<sequence>MRDEEGQECPGLDEARAEAVASARSIMREALWSGRLPLNECIEIADEKGQILLTVPFREAVTIEE</sequence>
<dbReference type="EMBL" id="BBWU01000028">
    <property type="protein sequence ID" value="GAO39254.1"/>
    <property type="molecule type" value="Genomic_DNA"/>
</dbReference>
<protein>
    <recommendedName>
        <fullName evidence="1">DUF6894 domain-containing protein</fullName>
    </recommendedName>
</protein>
<proteinExistence type="predicted"/>
<keyword evidence="3" id="KW-1185">Reference proteome</keyword>
<evidence type="ECO:0000313" key="2">
    <source>
        <dbReference type="EMBL" id="GAO39254.1"/>
    </source>
</evidence>
<dbReference type="Pfam" id="PF21834">
    <property type="entry name" value="DUF6894"/>
    <property type="match status" value="1"/>
</dbReference>
<gene>
    <name evidence="2" type="ORF">SCH01S_28_01150</name>
</gene>
<reference evidence="2 3" key="1">
    <citation type="submission" date="2015-04" db="EMBL/GenBank/DDBJ databases">
        <title>Whole genome shotgun sequence of Sphingomonas changbaiensis NBRC 104936.</title>
        <authorList>
            <person name="Katano-Makiyama Y."/>
            <person name="Hosoyama A."/>
            <person name="Hashimoto M."/>
            <person name="Noguchi M."/>
            <person name="Tsuchikane K."/>
            <person name="Ohji S."/>
            <person name="Yamazoe A."/>
            <person name="Ichikawa N."/>
            <person name="Kimura A."/>
            <person name="Fujita N."/>
        </authorList>
    </citation>
    <scope>NUCLEOTIDE SEQUENCE [LARGE SCALE GENOMIC DNA]</scope>
    <source>
        <strain evidence="2 3">NBRC 104936</strain>
    </source>
</reference>